<feature type="transmembrane region" description="Helical" evidence="5">
    <location>
        <begin position="73"/>
        <end position="91"/>
    </location>
</feature>
<evidence type="ECO:0000256" key="2">
    <source>
        <dbReference type="ARBA" id="ARBA00022692"/>
    </source>
</evidence>
<keyword evidence="7" id="KW-1185">Reference proteome</keyword>
<dbReference type="InterPro" id="IPR051617">
    <property type="entry name" value="UNC-93-like_regulator"/>
</dbReference>
<evidence type="ECO:0000256" key="5">
    <source>
        <dbReference type="SAM" id="Phobius"/>
    </source>
</evidence>
<protein>
    <submittedName>
        <fullName evidence="6">Major facilitator superfamily domain-containing protein</fullName>
    </submittedName>
</protein>
<dbReference type="InterPro" id="IPR011701">
    <property type="entry name" value="MFS"/>
</dbReference>
<dbReference type="AlphaFoldDB" id="A0AAD4KRQ7"/>
<reference evidence="6" key="1">
    <citation type="submission" date="2021-12" db="EMBL/GenBank/DDBJ databases">
        <title>Convergent genome expansion in fungi linked to evolution of root-endophyte symbiosis.</title>
        <authorList>
            <consortium name="DOE Joint Genome Institute"/>
            <person name="Ke Y.-H."/>
            <person name="Bonito G."/>
            <person name="Liao H.-L."/>
            <person name="Looney B."/>
            <person name="Rojas-Flechas A."/>
            <person name="Nash J."/>
            <person name="Hameed K."/>
            <person name="Schadt C."/>
            <person name="Martin F."/>
            <person name="Crous P.W."/>
            <person name="Miettinen O."/>
            <person name="Magnuson J.K."/>
            <person name="Labbe J."/>
            <person name="Jacobson D."/>
            <person name="Doktycz M.J."/>
            <person name="Veneault-Fourrey C."/>
            <person name="Kuo A."/>
            <person name="Mondo S."/>
            <person name="Calhoun S."/>
            <person name="Riley R."/>
            <person name="Ohm R."/>
            <person name="LaButti K."/>
            <person name="Andreopoulos B."/>
            <person name="Pangilinan J."/>
            <person name="Nolan M."/>
            <person name="Tritt A."/>
            <person name="Clum A."/>
            <person name="Lipzen A."/>
            <person name="Daum C."/>
            <person name="Barry K."/>
            <person name="Grigoriev I.V."/>
            <person name="Vilgalys R."/>
        </authorList>
    </citation>
    <scope>NUCLEOTIDE SEQUENCE</scope>
    <source>
        <strain evidence="6">PMI_201</strain>
    </source>
</reference>
<feature type="transmembrane region" description="Helical" evidence="5">
    <location>
        <begin position="250"/>
        <end position="272"/>
    </location>
</feature>
<dbReference type="EMBL" id="JAJTJA010000006">
    <property type="protein sequence ID" value="KAH8697790.1"/>
    <property type="molecule type" value="Genomic_DNA"/>
</dbReference>
<accession>A0AAD4KRQ7</accession>
<evidence type="ECO:0000256" key="3">
    <source>
        <dbReference type="ARBA" id="ARBA00022989"/>
    </source>
</evidence>
<organism evidence="6 7">
    <name type="scientific">Talaromyces proteolyticus</name>
    <dbReference type="NCBI Taxonomy" id="1131652"/>
    <lineage>
        <taxon>Eukaryota</taxon>
        <taxon>Fungi</taxon>
        <taxon>Dikarya</taxon>
        <taxon>Ascomycota</taxon>
        <taxon>Pezizomycotina</taxon>
        <taxon>Eurotiomycetes</taxon>
        <taxon>Eurotiomycetidae</taxon>
        <taxon>Eurotiales</taxon>
        <taxon>Trichocomaceae</taxon>
        <taxon>Talaromyces</taxon>
        <taxon>Talaromyces sect. Bacilispori</taxon>
    </lineage>
</organism>
<keyword evidence="4 5" id="KW-0472">Membrane</keyword>
<feature type="transmembrane region" description="Helical" evidence="5">
    <location>
        <begin position="196"/>
        <end position="219"/>
    </location>
</feature>
<dbReference type="Proteomes" id="UP001201262">
    <property type="component" value="Unassembled WGS sequence"/>
</dbReference>
<gene>
    <name evidence="6" type="ORF">BGW36DRAFT_341969</name>
</gene>
<name>A0AAD4KRQ7_9EURO</name>
<dbReference type="Gene3D" id="1.20.1250.20">
    <property type="entry name" value="MFS general substrate transporter like domains"/>
    <property type="match status" value="1"/>
</dbReference>
<keyword evidence="3 5" id="KW-1133">Transmembrane helix</keyword>
<feature type="transmembrane region" description="Helical" evidence="5">
    <location>
        <begin position="292"/>
        <end position="310"/>
    </location>
</feature>
<dbReference type="Pfam" id="PF07690">
    <property type="entry name" value="MFS_1"/>
    <property type="match status" value="1"/>
</dbReference>
<feature type="transmembrane region" description="Helical" evidence="5">
    <location>
        <begin position="98"/>
        <end position="117"/>
    </location>
</feature>
<feature type="transmembrane region" description="Helical" evidence="5">
    <location>
        <begin position="162"/>
        <end position="184"/>
    </location>
</feature>
<evidence type="ECO:0000256" key="1">
    <source>
        <dbReference type="ARBA" id="ARBA00004141"/>
    </source>
</evidence>
<dbReference type="SUPFAM" id="SSF103473">
    <property type="entry name" value="MFS general substrate transporter"/>
    <property type="match status" value="1"/>
</dbReference>
<keyword evidence="2 5" id="KW-0812">Transmembrane</keyword>
<evidence type="ECO:0000256" key="4">
    <source>
        <dbReference type="ARBA" id="ARBA00023136"/>
    </source>
</evidence>
<comment type="subcellular location">
    <subcellularLocation>
        <location evidence="1">Membrane</location>
        <topology evidence="1">Multi-pass membrane protein</topology>
    </subcellularLocation>
</comment>
<dbReference type="GO" id="GO:0016020">
    <property type="term" value="C:membrane"/>
    <property type="evidence" value="ECO:0007669"/>
    <property type="project" value="UniProtKB-SubCell"/>
</dbReference>
<feature type="transmembrane region" description="Helical" evidence="5">
    <location>
        <begin position="123"/>
        <end position="142"/>
    </location>
</feature>
<proteinExistence type="predicted"/>
<dbReference type="GO" id="GO:0022857">
    <property type="term" value="F:transmembrane transporter activity"/>
    <property type="evidence" value="ECO:0007669"/>
    <property type="project" value="InterPro"/>
</dbReference>
<evidence type="ECO:0000313" key="7">
    <source>
        <dbReference type="Proteomes" id="UP001201262"/>
    </source>
</evidence>
<evidence type="ECO:0000313" key="6">
    <source>
        <dbReference type="EMBL" id="KAH8697790.1"/>
    </source>
</evidence>
<dbReference type="RefSeq" id="XP_046072491.1">
    <property type="nucleotide sequence ID" value="XM_046213107.1"/>
</dbReference>
<dbReference type="PANTHER" id="PTHR23294:SF55">
    <property type="entry name" value="TRANSPORTER, PUTATIVE (AFU_ORTHOLOGUE AFUA_1G17480)-RELATED"/>
    <property type="match status" value="1"/>
</dbReference>
<sequence length="475" mass="52060">MSATKSGTDVTSSIQNSDVTPSRSILLKIYHDPWFQVFLISLISFCNPGMYNALTGMGGSGQVDSTVAANSNVATHACTAGAALVFVGAFYKYLGPRLSLLLGGWTYALYAGSLLNFNRTANGPFVIAAGALLGLGAAFFWVAQGTIMVTYTNDSTRGRAIALFWVIFNLGGAIGSLASFGLNYHSKSGTVTDSTYIAYIVVMLFGWVLSVFVSSTEFLSRKYSGGRISEESKKLNWANLKITIFESIKIVFDWKVMCLYPMFFNANVFYSYQQNDVNGMTFNLRTRSLNSALYWIAQMVGGLLMGYILDINQINRRTRAKIGWAILLVTGMVIWGGGYKFQVWDDKRLRNGLKQDIDYKAGSVFLGPMFLYFFYGAYDAFWQAYCYWIIGAQSHDPVVNAVIVGAYSALKPAGGAMAWRVNANGVSAMTQFAMNWGLTIGSLVVAVPTVLTLNKAGYAAEQTEVDTKTFEDVEV</sequence>
<feature type="transmembrane region" description="Helical" evidence="5">
    <location>
        <begin position="33"/>
        <end position="53"/>
    </location>
</feature>
<dbReference type="PANTHER" id="PTHR23294">
    <property type="entry name" value="ET TRANSLATION PRODUCT-RELATED"/>
    <property type="match status" value="1"/>
</dbReference>
<dbReference type="InterPro" id="IPR036259">
    <property type="entry name" value="MFS_trans_sf"/>
</dbReference>
<feature type="transmembrane region" description="Helical" evidence="5">
    <location>
        <begin position="322"/>
        <end position="339"/>
    </location>
</feature>
<comment type="caution">
    <text evidence="6">The sequence shown here is derived from an EMBL/GenBank/DDBJ whole genome shotgun (WGS) entry which is preliminary data.</text>
</comment>
<dbReference type="GeneID" id="70243394"/>